<name>A0A931MKV8_9SPHN</name>
<comment type="caution">
    <text evidence="1">The sequence shown here is derived from an EMBL/GenBank/DDBJ whole genome shotgun (WGS) entry which is preliminary data.</text>
</comment>
<dbReference type="RefSeq" id="WP_197163289.1">
    <property type="nucleotide sequence ID" value="NZ_JADZGI010000001.1"/>
</dbReference>
<evidence type="ECO:0000313" key="1">
    <source>
        <dbReference type="EMBL" id="MBH0113228.1"/>
    </source>
</evidence>
<gene>
    <name evidence="1" type="ORF">I5E68_09745</name>
</gene>
<dbReference type="AlphaFoldDB" id="A0A931MKV8"/>
<proteinExistence type="predicted"/>
<evidence type="ECO:0000313" key="2">
    <source>
        <dbReference type="Proteomes" id="UP000617634"/>
    </source>
</evidence>
<protein>
    <submittedName>
        <fullName evidence="1">Uncharacterized protein</fullName>
    </submittedName>
</protein>
<organism evidence="1 2">
    <name type="scientific">Novosphingobium aureum</name>
    <dbReference type="NCBI Taxonomy" id="2792964"/>
    <lineage>
        <taxon>Bacteria</taxon>
        <taxon>Pseudomonadati</taxon>
        <taxon>Pseudomonadota</taxon>
        <taxon>Alphaproteobacteria</taxon>
        <taxon>Sphingomonadales</taxon>
        <taxon>Sphingomonadaceae</taxon>
        <taxon>Novosphingobium</taxon>
    </lineage>
</organism>
<sequence length="74" mass="8603">MSGQRVSEEYLDGIREGRAWFKRYGMSDARENLDNLERTARTFAASSPVGQMLRGERDFWRLQLRKHKGKGKAV</sequence>
<dbReference type="Proteomes" id="UP000617634">
    <property type="component" value="Unassembled WGS sequence"/>
</dbReference>
<accession>A0A931MKV8</accession>
<dbReference type="EMBL" id="JADZGI010000001">
    <property type="protein sequence ID" value="MBH0113228.1"/>
    <property type="molecule type" value="Genomic_DNA"/>
</dbReference>
<keyword evidence="2" id="KW-1185">Reference proteome</keyword>
<reference evidence="1" key="1">
    <citation type="submission" date="2020-11" db="EMBL/GenBank/DDBJ databases">
        <title>Novosphingobium aureum sp. nov., a marine bacterium isolated from sediment of a salt flat.</title>
        <authorList>
            <person name="Yoo Y."/>
            <person name="Kim J.-J."/>
        </authorList>
    </citation>
    <scope>NUCLEOTIDE SEQUENCE</scope>
    <source>
        <strain evidence="1">YJ-S2-02</strain>
    </source>
</reference>